<comment type="similarity">
    <text evidence="15 16">Belongs to the gmhB family.</text>
</comment>
<dbReference type="NCBIfam" id="NF006506">
    <property type="entry name" value="PRK08942.1"/>
    <property type="match status" value="1"/>
</dbReference>
<feature type="binding site" evidence="19">
    <location>
        <position position="99"/>
    </location>
    <ligand>
        <name>Zn(2+)</name>
        <dbReference type="ChEBI" id="CHEBI:29105"/>
    </ligand>
</feature>
<comment type="subcellular location">
    <subcellularLocation>
        <location evidence="4 16">Cytoplasm</location>
    </subcellularLocation>
</comment>
<evidence type="ECO:0000256" key="8">
    <source>
        <dbReference type="ARBA" id="ARBA00022490"/>
    </source>
</evidence>
<keyword evidence="9 19" id="KW-0479">Metal-binding</keyword>
<evidence type="ECO:0000256" key="14">
    <source>
        <dbReference type="ARBA" id="ARBA00023277"/>
    </source>
</evidence>
<evidence type="ECO:0000313" key="20">
    <source>
        <dbReference type="EMBL" id="XBY64177.1"/>
    </source>
</evidence>
<dbReference type="RefSeq" id="WP_350447356.1">
    <property type="nucleotide sequence ID" value="NZ_CP158373.1"/>
</dbReference>
<dbReference type="EMBL" id="CP158373">
    <property type="protein sequence ID" value="XBY64177.1"/>
    <property type="molecule type" value="Genomic_DNA"/>
</dbReference>
<comment type="cofactor">
    <cofactor evidence="3 19">
        <name>Zn(2+)</name>
        <dbReference type="ChEBI" id="CHEBI:29105"/>
    </cofactor>
</comment>
<dbReference type="GO" id="GO:0046872">
    <property type="term" value="F:metal ion binding"/>
    <property type="evidence" value="ECO:0007669"/>
    <property type="project" value="UniProtKB-KW"/>
</dbReference>
<feature type="site" description="Stabilizes the phosphoryl group" evidence="18">
    <location>
        <position position="103"/>
    </location>
</feature>
<comment type="pathway">
    <text evidence="5">Nucleotide-sugar biosynthesis; ADP-L-glycero-beta-D-manno-heptose biosynthesis; ADP-L-glycero-beta-D-manno-heptose from D-glycero-beta-D-manno-heptose 7-phosphate: step 2/4.</text>
</comment>
<dbReference type="PANTHER" id="PTHR42891">
    <property type="entry name" value="D-GLYCERO-BETA-D-MANNO-HEPTOSE-1,7-BISPHOSPHATE 7-PHOSPHATASE"/>
    <property type="match status" value="1"/>
</dbReference>
<comment type="cofactor">
    <cofactor evidence="2 19">
        <name>Mg(2+)</name>
        <dbReference type="ChEBI" id="CHEBI:18420"/>
    </cofactor>
</comment>
<dbReference type="PIRSF" id="PIRSF004682">
    <property type="entry name" value="GmhB"/>
    <property type="match status" value="1"/>
</dbReference>
<feature type="binding site" evidence="19">
    <location>
        <position position="91"/>
    </location>
    <ligand>
        <name>Zn(2+)</name>
        <dbReference type="ChEBI" id="CHEBI:29105"/>
    </ligand>
</feature>
<comment type="subunit">
    <text evidence="7">Monomer.</text>
</comment>
<evidence type="ECO:0000256" key="6">
    <source>
        <dbReference type="ARBA" id="ARBA00004713"/>
    </source>
</evidence>
<dbReference type="CDD" id="cd07503">
    <property type="entry name" value="HAD_HisB-N"/>
    <property type="match status" value="1"/>
</dbReference>
<organism evidence="20">
    <name type="scientific">Pseudomonas solani</name>
    <dbReference type="NCBI Taxonomy" id="2731552"/>
    <lineage>
        <taxon>Bacteria</taxon>
        <taxon>Pseudomonadati</taxon>
        <taxon>Pseudomonadota</taxon>
        <taxon>Gammaproteobacteria</taxon>
        <taxon>Pseudomonadales</taxon>
        <taxon>Pseudomonadaceae</taxon>
        <taxon>Pseudomonas</taxon>
    </lineage>
</organism>
<keyword evidence="11 19" id="KW-0862">Zinc</keyword>
<dbReference type="GO" id="GO:0034200">
    <property type="term" value="F:D-glycero-beta-D-manno-heptose 1,7-bisphosphate 7-phosphatase activity"/>
    <property type="evidence" value="ECO:0007669"/>
    <property type="project" value="UniProtKB-EC"/>
</dbReference>
<keyword evidence="8 16" id="KW-0963">Cytoplasm</keyword>
<evidence type="ECO:0000256" key="10">
    <source>
        <dbReference type="ARBA" id="ARBA00022801"/>
    </source>
</evidence>
<comment type="pathway">
    <text evidence="6">Bacterial outer membrane biogenesis; LPS core biosynthesis.</text>
</comment>
<feature type="site" description="Stabilizes the phosphoryl group" evidence="18">
    <location>
        <position position="52"/>
    </location>
</feature>
<evidence type="ECO:0000256" key="2">
    <source>
        <dbReference type="ARBA" id="ARBA00001946"/>
    </source>
</evidence>
<dbReference type="Gene3D" id="3.40.50.1000">
    <property type="entry name" value="HAD superfamily/HAD-like"/>
    <property type="match status" value="1"/>
</dbReference>
<keyword evidence="13" id="KW-0448">Lipopolysaccharide biosynthesis</keyword>
<reference evidence="20" key="1">
    <citation type="submission" date="2023-08" db="EMBL/GenBank/DDBJ databases">
        <title>Increased levels of nutrients transform a symbiont into a lethal pathobiont.</title>
        <authorList>
            <person name="Lachnit T."/>
            <person name="Ulrich L."/>
            <person name="Willmer F.M."/>
            <person name="Hasenbein T."/>
            <person name="Steiner L.X."/>
            <person name="Wolters M."/>
            <person name="Herbst E.M."/>
            <person name="Deines P."/>
        </authorList>
    </citation>
    <scope>NUCLEOTIDE SEQUENCE</scope>
    <source>
        <strain evidence="20">T3</strain>
    </source>
</reference>
<dbReference type="InterPro" id="IPR036412">
    <property type="entry name" value="HAD-like_sf"/>
</dbReference>
<dbReference type="InterPro" id="IPR023214">
    <property type="entry name" value="HAD_sf"/>
</dbReference>
<gene>
    <name evidence="20" type="primary">gmhB</name>
    <name evidence="20" type="ORF">ABS648_00035</name>
</gene>
<evidence type="ECO:0000256" key="9">
    <source>
        <dbReference type="ARBA" id="ARBA00022723"/>
    </source>
</evidence>
<feature type="site" description="Contributes to substrate recognition" evidence="18">
    <location>
        <position position="102"/>
    </location>
</feature>
<feature type="binding site" evidence="19">
    <location>
        <position position="128"/>
    </location>
    <ligand>
        <name>Mg(2+)</name>
        <dbReference type="ChEBI" id="CHEBI:18420"/>
    </ligand>
</feature>
<evidence type="ECO:0000256" key="19">
    <source>
        <dbReference type="PIRSR" id="PIRSR004682-4"/>
    </source>
</evidence>
<proteinExistence type="inferred from homology"/>
<feature type="binding site" evidence="19">
    <location>
        <position position="101"/>
    </location>
    <ligand>
        <name>Zn(2+)</name>
        <dbReference type="ChEBI" id="CHEBI:29105"/>
    </ligand>
</feature>
<evidence type="ECO:0000256" key="3">
    <source>
        <dbReference type="ARBA" id="ARBA00001947"/>
    </source>
</evidence>
<feature type="binding site" evidence="19">
    <location>
        <position position="93"/>
    </location>
    <ligand>
        <name>Zn(2+)</name>
        <dbReference type="ChEBI" id="CHEBI:29105"/>
    </ligand>
</feature>
<evidence type="ECO:0000256" key="18">
    <source>
        <dbReference type="PIRSR" id="PIRSR004682-3"/>
    </source>
</evidence>
<evidence type="ECO:0000256" key="15">
    <source>
        <dbReference type="ARBA" id="ARBA00061616"/>
    </source>
</evidence>
<feature type="active site" description="Nucleophile" evidence="17">
    <location>
        <position position="9"/>
    </location>
</feature>
<comment type="catalytic activity">
    <reaction evidence="1">
        <text>D-glycero-beta-D-manno-heptose 1,7-bisphosphate + H2O = D-glycero-beta-D-manno-heptose 1-phosphate + phosphate</text>
        <dbReference type="Rhea" id="RHEA:28518"/>
        <dbReference type="ChEBI" id="CHEBI:15377"/>
        <dbReference type="ChEBI" id="CHEBI:43474"/>
        <dbReference type="ChEBI" id="CHEBI:60208"/>
        <dbReference type="ChEBI" id="CHEBI:61593"/>
        <dbReference type="EC" id="3.1.3.82"/>
    </reaction>
</comment>
<dbReference type="InterPro" id="IPR006549">
    <property type="entry name" value="HAD-SF_hydro_IIIA"/>
</dbReference>
<accession>A0AAU7Y2Z6</accession>
<dbReference type="FunFam" id="3.40.50.1000:FF:000168">
    <property type="entry name" value="D,D-heptose 1,7-bisphosphate phosphatase"/>
    <property type="match status" value="1"/>
</dbReference>
<evidence type="ECO:0000256" key="7">
    <source>
        <dbReference type="ARBA" id="ARBA00011245"/>
    </source>
</evidence>
<evidence type="ECO:0000256" key="5">
    <source>
        <dbReference type="ARBA" id="ARBA00004708"/>
    </source>
</evidence>
<dbReference type="SUPFAM" id="SSF56784">
    <property type="entry name" value="HAD-like"/>
    <property type="match status" value="1"/>
</dbReference>
<dbReference type="GO" id="GO:0005737">
    <property type="term" value="C:cytoplasm"/>
    <property type="evidence" value="ECO:0007669"/>
    <property type="project" value="UniProtKB-SubCell"/>
</dbReference>
<keyword evidence="12 19" id="KW-0460">Magnesium</keyword>
<name>A0AAU7Y2Z6_9PSED</name>
<dbReference type="Pfam" id="PF13242">
    <property type="entry name" value="Hydrolase_like"/>
    <property type="match status" value="1"/>
</dbReference>
<evidence type="ECO:0000256" key="4">
    <source>
        <dbReference type="ARBA" id="ARBA00004496"/>
    </source>
</evidence>
<evidence type="ECO:0000256" key="12">
    <source>
        <dbReference type="ARBA" id="ARBA00022842"/>
    </source>
</evidence>
<feature type="active site" description="Nucleophile" evidence="17">
    <location>
        <position position="11"/>
    </location>
</feature>
<protein>
    <recommendedName>
        <fullName evidence="16">D,D-heptose 1,7-bisphosphate phosphatase</fullName>
        <ecNumber evidence="16">3.1.3.-</ecNumber>
    </recommendedName>
</protein>
<feature type="binding site" evidence="19">
    <location>
        <position position="9"/>
    </location>
    <ligand>
        <name>Mg(2+)</name>
        <dbReference type="ChEBI" id="CHEBI:18420"/>
    </ligand>
</feature>
<feature type="binding site" evidence="19">
    <location>
        <position position="11"/>
    </location>
    <ligand>
        <name>Mg(2+)</name>
        <dbReference type="ChEBI" id="CHEBI:18420"/>
    </ligand>
</feature>
<dbReference type="PANTHER" id="PTHR42891:SF1">
    <property type="entry name" value="D-GLYCERO-BETA-D-MANNO-HEPTOSE-1,7-BISPHOSPHATE 7-PHOSPHATASE"/>
    <property type="match status" value="1"/>
</dbReference>
<dbReference type="EC" id="3.1.3.-" evidence="16"/>
<dbReference type="NCBIfam" id="TIGR01662">
    <property type="entry name" value="HAD-SF-IIIA"/>
    <property type="match status" value="1"/>
</dbReference>
<evidence type="ECO:0000256" key="17">
    <source>
        <dbReference type="PIRSR" id="PIRSR004682-1"/>
    </source>
</evidence>
<evidence type="ECO:0000256" key="13">
    <source>
        <dbReference type="ARBA" id="ARBA00022985"/>
    </source>
</evidence>
<dbReference type="InterPro" id="IPR004446">
    <property type="entry name" value="Heptose_bisP_phosphatase"/>
</dbReference>
<dbReference type="NCBIfam" id="TIGR01656">
    <property type="entry name" value="Histidinol-ppas"/>
    <property type="match status" value="1"/>
</dbReference>
<keyword evidence="10 16" id="KW-0378">Hydrolase</keyword>
<keyword evidence="14 16" id="KW-0119">Carbohydrate metabolism</keyword>
<dbReference type="GO" id="GO:0009103">
    <property type="term" value="P:lipopolysaccharide biosynthetic process"/>
    <property type="evidence" value="ECO:0007669"/>
    <property type="project" value="UniProtKB-KW"/>
</dbReference>
<evidence type="ECO:0000256" key="1">
    <source>
        <dbReference type="ARBA" id="ARBA00001226"/>
    </source>
</evidence>
<evidence type="ECO:0000256" key="11">
    <source>
        <dbReference type="ARBA" id="ARBA00022833"/>
    </source>
</evidence>
<sequence>MLMKLLILDRDGVINQDSDAYIKSVEEWIPIPGSIEAIAQLSRAGWTVAVATNQSGVARGYYPLETLDAMHARLRELVAEQGGEVGLIVHCPHGPNDGCDCRKPKPGMLKQIAAHYGVPLVGVWFVGDSSGDLEAAQAVDCQPVLVRTGKGETTLAKGLPGNTLLFDDLAAIAAHLLN</sequence>
<evidence type="ECO:0000256" key="16">
    <source>
        <dbReference type="PIRNR" id="PIRNR004682"/>
    </source>
</evidence>
<dbReference type="AlphaFoldDB" id="A0AAU7Y2Z6"/>
<dbReference type="InterPro" id="IPR006543">
    <property type="entry name" value="Histidinol-phos"/>
</dbReference>